<evidence type="ECO:0000313" key="6">
    <source>
        <dbReference type="EMBL" id="KAK8105277.1"/>
    </source>
</evidence>
<dbReference type="PANTHER" id="PTHR46082:SF11">
    <property type="entry name" value="AAA+ ATPASE DOMAIN-CONTAINING PROTEIN-RELATED"/>
    <property type="match status" value="1"/>
</dbReference>
<name>A0AAW0QIC0_9PEZI</name>
<proteinExistence type="predicted"/>
<evidence type="ECO:0000259" key="4">
    <source>
        <dbReference type="Pfam" id="PF22939"/>
    </source>
</evidence>
<feature type="repeat" description="ANK" evidence="2">
    <location>
        <begin position="942"/>
        <end position="974"/>
    </location>
</feature>
<evidence type="ECO:0000259" key="5">
    <source>
        <dbReference type="Pfam" id="PF24883"/>
    </source>
</evidence>
<feature type="domain" description="Nucleoside phosphorylase" evidence="3">
    <location>
        <begin position="31"/>
        <end position="319"/>
    </location>
</feature>
<feature type="repeat" description="ANK" evidence="2">
    <location>
        <begin position="909"/>
        <end position="941"/>
    </location>
</feature>
<evidence type="ECO:0000256" key="1">
    <source>
        <dbReference type="ARBA" id="ARBA00022737"/>
    </source>
</evidence>
<dbReference type="PROSITE" id="PS50088">
    <property type="entry name" value="ANK_REPEAT"/>
    <property type="match status" value="4"/>
</dbReference>
<dbReference type="Pfam" id="PF01048">
    <property type="entry name" value="PNP_UDP_1"/>
    <property type="match status" value="1"/>
</dbReference>
<keyword evidence="1" id="KW-0677">Repeat</keyword>
<protein>
    <submittedName>
        <fullName evidence="6">F-box and WD domain-containing protein</fullName>
    </submittedName>
</protein>
<feature type="domain" description="GPI inositol-deacylase winged helix" evidence="4">
    <location>
        <begin position="651"/>
        <end position="740"/>
    </location>
</feature>
<dbReference type="InterPro" id="IPR056884">
    <property type="entry name" value="NPHP3-like_N"/>
</dbReference>
<sequence length="1098" mass="122300">MVTNQRTTGDQEDGIGTNKRLANDNYAVGWICAILAEYVAAREFLDDEHEGPAYTAQRDSNSYTLGRMGRHNIVIAVLPRGEYGTASAATVASNMLSSFPNIRIGLMVGIGGGVQSEKHDIRLGDIVVSAPGDGHGGVFQYDFGKTIQNQTFQHTRFLEQPPALLRAAIGGIEALYVSKGHQIQDAIDTALDEKPRLQKNYRKPDVSTDRLYRSSVTHPVDNDASCATSCSADPSALVPRRARDKNVDDDPTIHYGLITSGNQLMNDAMARDRLSQEKGVLCFEMEAAGLMNNFPCLVIRGICDYADSHKNKEWQGYAAMTAAAYAKDVLKIIAPSKVEAERKIKELFNKMNESLQVVRTSTIDTQYGVEGLKADGYLEKIGRWLSPPDPSTNINKAREQHHNGTGQWLLNSDQYSKWKRDRNSFFSTVIADLGQSIESESLIYFYFNFNDIKKQSLKKALYYKRKDVRADVDTLYRSYEKGKRQPSVSALYKLFQGMLQQAGEVWLVLDALDEYHPRDESFTNRLLPWIKRTRECGVNVHTLVTSRPEYNIKAAIAGWACNDEIIPLQSSRVNADITAYVEAETKQMTRYSKGNRGRLEIKGGRDFDTLKYCLNRSAIRRELANLPRTLDATYARILLRVLPEHIPYITRLLQFLAYSERPLRLDEAVDALAVDTNSRPRFNAANRTEIPEEIVAYCAGLVVLVKRKAKIGKKTVTEIQLAHLSVQEYLTLGRLKGDIAHDLEETVTRLSIVTVCLSYLLDIDHSYEIEEAKEVYPLAQYSATQWTENAAVIESLDKPVSIPEEYFSCLEEYLSDQKAFDFGYQLYRVEKLWTRVFYFSEVPVACLFYTSGCGLYHSTRVLLEKSADVHAQSANNMGNALQAASLNGHEAVVRLLLDRSAHVNAQGGEWGSALQAASLNGHEAVVRLLLDRGADVNAPGGEWGSALQAASLNGHEAVVRLLLDRGAHVNASDGIFGNSLQRASEAGHDAVVLWLINRGAHVNASDGIFSSALQVASEAGHEAVVRLLIDRGAELHVHSLPMLMCVASQGYEAILRLLLEEEENADVSCYMPPYGREKLLRRMQAKRNSVNTFTTSPS</sequence>
<feature type="repeat" description="ANK" evidence="2">
    <location>
        <begin position="1011"/>
        <end position="1040"/>
    </location>
</feature>
<dbReference type="SMART" id="SM00248">
    <property type="entry name" value="ANK"/>
    <property type="match status" value="6"/>
</dbReference>
<gene>
    <name evidence="6" type="ORF">PG999_008636</name>
</gene>
<comment type="caution">
    <text evidence="6">The sequence shown here is derived from an EMBL/GenBank/DDBJ whole genome shotgun (WGS) entry which is preliminary data.</text>
</comment>
<dbReference type="Gene3D" id="1.25.40.20">
    <property type="entry name" value="Ankyrin repeat-containing domain"/>
    <property type="match status" value="1"/>
</dbReference>
<keyword evidence="2" id="KW-0040">ANK repeat</keyword>
<accession>A0AAW0QIC0</accession>
<dbReference type="SUPFAM" id="SSF48403">
    <property type="entry name" value="Ankyrin repeat"/>
    <property type="match status" value="1"/>
</dbReference>
<keyword evidence="7" id="KW-1185">Reference proteome</keyword>
<feature type="domain" description="Nephrocystin 3-like N-terminal" evidence="5">
    <location>
        <begin position="404"/>
        <end position="547"/>
    </location>
</feature>
<evidence type="ECO:0000259" key="3">
    <source>
        <dbReference type="Pfam" id="PF01048"/>
    </source>
</evidence>
<dbReference type="PANTHER" id="PTHR46082">
    <property type="entry name" value="ATP/GTP-BINDING PROTEIN-RELATED"/>
    <property type="match status" value="1"/>
</dbReference>
<dbReference type="Pfam" id="PF00023">
    <property type="entry name" value="Ank"/>
    <property type="match status" value="1"/>
</dbReference>
<dbReference type="InterPro" id="IPR053137">
    <property type="entry name" value="NLR-like"/>
</dbReference>
<dbReference type="SUPFAM" id="SSF53167">
    <property type="entry name" value="Purine and uridine phosphorylases"/>
    <property type="match status" value="1"/>
</dbReference>
<dbReference type="Pfam" id="PF12796">
    <property type="entry name" value="Ank_2"/>
    <property type="match status" value="2"/>
</dbReference>
<evidence type="ECO:0000313" key="7">
    <source>
        <dbReference type="Proteomes" id="UP001392437"/>
    </source>
</evidence>
<dbReference type="PROSITE" id="PS50297">
    <property type="entry name" value="ANK_REP_REGION"/>
    <property type="match status" value="3"/>
</dbReference>
<dbReference type="EMBL" id="JAQQWP010000008">
    <property type="protein sequence ID" value="KAK8105277.1"/>
    <property type="molecule type" value="Genomic_DNA"/>
</dbReference>
<dbReference type="GO" id="GO:0003824">
    <property type="term" value="F:catalytic activity"/>
    <property type="evidence" value="ECO:0007669"/>
    <property type="project" value="InterPro"/>
</dbReference>
<feature type="repeat" description="ANK" evidence="2">
    <location>
        <begin position="876"/>
        <end position="908"/>
    </location>
</feature>
<reference evidence="6 7" key="1">
    <citation type="submission" date="2023-01" db="EMBL/GenBank/DDBJ databases">
        <title>Analysis of 21 Apiospora genomes using comparative genomics revels a genus with tremendous synthesis potential of carbohydrate active enzymes and secondary metabolites.</title>
        <authorList>
            <person name="Sorensen T."/>
        </authorList>
    </citation>
    <scope>NUCLEOTIDE SEQUENCE [LARGE SCALE GENOMIC DNA]</scope>
    <source>
        <strain evidence="6 7">CBS 117206</strain>
    </source>
</reference>
<dbReference type="InterPro" id="IPR000845">
    <property type="entry name" value="Nucleoside_phosphorylase_d"/>
</dbReference>
<dbReference type="InterPro" id="IPR036770">
    <property type="entry name" value="Ankyrin_rpt-contain_sf"/>
</dbReference>
<dbReference type="Proteomes" id="UP001392437">
    <property type="component" value="Unassembled WGS sequence"/>
</dbReference>
<dbReference type="InterPro" id="IPR002110">
    <property type="entry name" value="Ankyrin_rpt"/>
</dbReference>
<dbReference type="InterPro" id="IPR035994">
    <property type="entry name" value="Nucleoside_phosphorylase_sf"/>
</dbReference>
<dbReference type="InterPro" id="IPR054471">
    <property type="entry name" value="GPIID_WHD"/>
</dbReference>
<dbReference type="GO" id="GO:0009116">
    <property type="term" value="P:nucleoside metabolic process"/>
    <property type="evidence" value="ECO:0007669"/>
    <property type="project" value="InterPro"/>
</dbReference>
<organism evidence="6 7">
    <name type="scientific">Apiospora kogelbergensis</name>
    <dbReference type="NCBI Taxonomy" id="1337665"/>
    <lineage>
        <taxon>Eukaryota</taxon>
        <taxon>Fungi</taxon>
        <taxon>Dikarya</taxon>
        <taxon>Ascomycota</taxon>
        <taxon>Pezizomycotina</taxon>
        <taxon>Sordariomycetes</taxon>
        <taxon>Xylariomycetidae</taxon>
        <taxon>Amphisphaeriales</taxon>
        <taxon>Apiosporaceae</taxon>
        <taxon>Apiospora</taxon>
    </lineage>
</organism>
<dbReference type="Pfam" id="PF24883">
    <property type="entry name" value="NPHP3_N"/>
    <property type="match status" value="1"/>
</dbReference>
<dbReference type="Pfam" id="PF22939">
    <property type="entry name" value="WHD_GPIID"/>
    <property type="match status" value="1"/>
</dbReference>
<dbReference type="Gene3D" id="3.40.50.1580">
    <property type="entry name" value="Nucleoside phosphorylase domain"/>
    <property type="match status" value="1"/>
</dbReference>
<dbReference type="AlphaFoldDB" id="A0AAW0QIC0"/>
<evidence type="ECO:0000256" key="2">
    <source>
        <dbReference type="PROSITE-ProRule" id="PRU00023"/>
    </source>
</evidence>